<keyword evidence="8" id="KW-0560">Oxidoreductase</keyword>
<keyword evidence="9 10" id="KW-0472">Membrane</keyword>
<dbReference type="Proteomes" id="UP000566819">
    <property type="component" value="Unassembled WGS sequence"/>
</dbReference>
<dbReference type="Pfam" id="PF13813">
    <property type="entry name" value="MBOAT_2"/>
    <property type="match status" value="1"/>
</dbReference>
<feature type="transmembrane region" description="Helical" evidence="10">
    <location>
        <begin position="36"/>
        <end position="55"/>
    </location>
</feature>
<organism evidence="12 13">
    <name type="scientific">Cudoniella acicularis</name>
    <dbReference type="NCBI Taxonomy" id="354080"/>
    <lineage>
        <taxon>Eukaryota</taxon>
        <taxon>Fungi</taxon>
        <taxon>Dikarya</taxon>
        <taxon>Ascomycota</taxon>
        <taxon>Pezizomycotina</taxon>
        <taxon>Leotiomycetes</taxon>
        <taxon>Helotiales</taxon>
        <taxon>Tricladiaceae</taxon>
        <taxon>Cudoniella</taxon>
    </lineage>
</organism>
<evidence type="ECO:0000256" key="3">
    <source>
        <dbReference type="ARBA" id="ARBA00005466"/>
    </source>
</evidence>
<dbReference type="AlphaFoldDB" id="A0A8H4RT00"/>
<dbReference type="Pfam" id="PF08031">
    <property type="entry name" value="BBE"/>
    <property type="match status" value="1"/>
</dbReference>
<evidence type="ECO:0000259" key="11">
    <source>
        <dbReference type="PROSITE" id="PS51387"/>
    </source>
</evidence>
<dbReference type="GO" id="GO:0016020">
    <property type="term" value="C:membrane"/>
    <property type="evidence" value="ECO:0007669"/>
    <property type="project" value="UniProtKB-SubCell"/>
</dbReference>
<evidence type="ECO:0000256" key="2">
    <source>
        <dbReference type="ARBA" id="ARBA00004141"/>
    </source>
</evidence>
<evidence type="ECO:0000256" key="1">
    <source>
        <dbReference type="ARBA" id="ARBA00001974"/>
    </source>
</evidence>
<gene>
    <name evidence="12" type="ORF">G7Y89_g4163</name>
</gene>
<dbReference type="InterPro" id="IPR006094">
    <property type="entry name" value="Oxid_FAD_bind_N"/>
</dbReference>
<feature type="transmembrane region" description="Helical" evidence="10">
    <location>
        <begin position="365"/>
        <end position="388"/>
    </location>
</feature>
<dbReference type="PANTHER" id="PTHR42973:SF39">
    <property type="entry name" value="FAD-BINDING PCMH-TYPE DOMAIN-CONTAINING PROTEIN"/>
    <property type="match status" value="1"/>
</dbReference>
<dbReference type="InterPro" id="IPR032805">
    <property type="entry name" value="Wax_synthase_dom"/>
</dbReference>
<accession>A0A8H4RT00</accession>
<keyword evidence="7 10" id="KW-1133">Transmembrane helix</keyword>
<comment type="caution">
    <text evidence="12">The sequence shown here is derived from an EMBL/GenBank/DDBJ whole genome shotgun (WGS) entry which is preliminary data.</text>
</comment>
<feature type="transmembrane region" description="Helical" evidence="10">
    <location>
        <begin position="62"/>
        <end position="79"/>
    </location>
</feature>
<protein>
    <recommendedName>
        <fullName evidence="11">FAD-binding PCMH-type domain-containing protein</fullName>
    </recommendedName>
</protein>
<feature type="transmembrane region" description="Helical" evidence="10">
    <location>
        <begin position="334"/>
        <end position="359"/>
    </location>
</feature>
<evidence type="ECO:0000256" key="10">
    <source>
        <dbReference type="SAM" id="Phobius"/>
    </source>
</evidence>
<evidence type="ECO:0000256" key="4">
    <source>
        <dbReference type="ARBA" id="ARBA00022630"/>
    </source>
</evidence>
<dbReference type="InterPro" id="IPR016166">
    <property type="entry name" value="FAD-bd_PCMH"/>
</dbReference>
<dbReference type="PROSITE" id="PS51387">
    <property type="entry name" value="FAD_PCMH"/>
    <property type="match status" value="1"/>
</dbReference>
<evidence type="ECO:0000256" key="9">
    <source>
        <dbReference type="ARBA" id="ARBA00023136"/>
    </source>
</evidence>
<keyword evidence="5 10" id="KW-0812">Transmembrane</keyword>
<keyword evidence="13" id="KW-1185">Reference proteome</keyword>
<evidence type="ECO:0000313" key="12">
    <source>
        <dbReference type="EMBL" id="KAF4633952.1"/>
    </source>
</evidence>
<dbReference type="OrthoDB" id="407275at2759"/>
<keyword evidence="4" id="KW-0285">Flavoprotein</keyword>
<proteinExistence type="inferred from homology"/>
<dbReference type="InterPro" id="IPR036318">
    <property type="entry name" value="FAD-bd_PCMH-like_sf"/>
</dbReference>
<dbReference type="Pfam" id="PF01565">
    <property type="entry name" value="FAD_binding_4"/>
    <property type="match status" value="1"/>
</dbReference>
<reference evidence="12 13" key="1">
    <citation type="submission" date="2020-03" db="EMBL/GenBank/DDBJ databases">
        <title>Draft Genome Sequence of Cudoniella acicularis.</title>
        <authorList>
            <person name="Buettner E."/>
            <person name="Kellner H."/>
        </authorList>
    </citation>
    <scope>NUCLEOTIDE SEQUENCE [LARGE SCALE GENOMIC DNA]</scope>
    <source>
        <strain evidence="12 13">DSM 108380</strain>
    </source>
</reference>
<feature type="domain" description="FAD-binding PCMH-type" evidence="11">
    <location>
        <begin position="396"/>
        <end position="576"/>
    </location>
</feature>
<evidence type="ECO:0000256" key="5">
    <source>
        <dbReference type="ARBA" id="ARBA00022692"/>
    </source>
</evidence>
<comment type="cofactor">
    <cofactor evidence="1">
        <name>FAD</name>
        <dbReference type="ChEBI" id="CHEBI:57692"/>
    </cofactor>
</comment>
<dbReference type="InterPro" id="IPR012951">
    <property type="entry name" value="BBE"/>
</dbReference>
<dbReference type="InterPro" id="IPR016169">
    <property type="entry name" value="FAD-bd_PCMH_sub2"/>
</dbReference>
<evidence type="ECO:0000256" key="7">
    <source>
        <dbReference type="ARBA" id="ARBA00022989"/>
    </source>
</evidence>
<comment type="similarity">
    <text evidence="3">Belongs to the oxygen-dependent FAD-linked oxidoreductase family.</text>
</comment>
<sequence>MTWSPLEALQIFLVCYLLPLASLTWSLPPIVTNLASNYPTHALLVAFFLPMITYIVTSPNSLLRMAVIPVVATIIISYLQTADSYISNKSFLAMSSGPTTLLLFSSIDYLVLQKLHFTTDKVERTIEAGTQPVVISEKSNVAPPAHRGVIDTTSLKWAWRVIFSYRAIGSPRAVKNMPKWSYSDPNYAPSRPLFLIKRGAAVVGAFLVLDLLNSQPPPDLSHFTAAKSGQFSGFIGQSVEDIIARMITTVIFWFSLRMTIALIYNSWSLLPVALRIDSPEDWPPYFGSVFSSYSIRTFWSVYWQQSLRNMLVGNAAFWTHGILRQKKGTLVARYLNVTFPFLLSGILHTVLDVCGGVPLMEARTLVFFVLQAFGIMVEDSVEAAYFWLFSKKNGEKTEYPKLLFWHKLLKNAGKSRSQLKKLAISWVVDTQQDIRLFLEVVVISHFESWSALNGTLVIDLSHINSVNVSQDKTKATVGGGIRLGALYMALNNYGLSFHGGICPTVGLGGYVGVGGYNMQGRKLGMAVNDVTSLEIVLATGQVATASATENPDLYWAARGGGYYGIITSITINTQVFPRSAMVSIQFPNASTRYEVARKYIDWAPRQVKEFSSQINMYSDNTNLVGWYLGGTEDQLNSILATSGLLNVSGAEVNIQKNCSTLNSRNFWNDYSVVTTCGDDQAAEEIFASYFNVAPQAFAPIQPVFEFNELTVDSSGSQASPWPRVSIIDKNYIIQKDKQWSDETLHGLIDRIGGFSVEEFFWAELTAFNISSDVTTNSSAFAWEKDAYALFRAEVSHGENATQHAYNQAFFDEFDSFLLPRMGTASYAGYTDAAIKSNPYTAYYGSNVCSLVEVKKRYDPLNFFRNPFSIPPTVPEGVTC</sequence>
<dbReference type="GO" id="GO:0016491">
    <property type="term" value="F:oxidoreductase activity"/>
    <property type="evidence" value="ECO:0007669"/>
    <property type="project" value="UniProtKB-KW"/>
</dbReference>
<dbReference type="GO" id="GO:0071949">
    <property type="term" value="F:FAD binding"/>
    <property type="evidence" value="ECO:0007669"/>
    <property type="project" value="InterPro"/>
</dbReference>
<keyword evidence="6" id="KW-0274">FAD</keyword>
<dbReference type="PANTHER" id="PTHR42973">
    <property type="entry name" value="BINDING OXIDOREDUCTASE, PUTATIVE (AFU_ORTHOLOGUE AFUA_1G17690)-RELATED"/>
    <property type="match status" value="1"/>
</dbReference>
<dbReference type="SUPFAM" id="SSF56176">
    <property type="entry name" value="FAD-binding/transporter-associated domain-like"/>
    <property type="match status" value="1"/>
</dbReference>
<evidence type="ECO:0000313" key="13">
    <source>
        <dbReference type="Proteomes" id="UP000566819"/>
    </source>
</evidence>
<evidence type="ECO:0000256" key="6">
    <source>
        <dbReference type="ARBA" id="ARBA00022827"/>
    </source>
</evidence>
<name>A0A8H4RT00_9HELO</name>
<dbReference type="EMBL" id="JAAMPI010000219">
    <property type="protein sequence ID" value="KAF4633952.1"/>
    <property type="molecule type" value="Genomic_DNA"/>
</dbReference>
<dbReference type="InterPro" id="IPR050416">
    <property type="entry name" value="FAD-linked_Oxidoreductase"/>
</dbReference>
<comment type="subcellular location">
    <subcellularLocation>
        <location evidence="2">Membrane</location>
        <topology evidence="2">Multi-pass membrane protein</topology>
    </subcellularLocation>
</comment>
<dbReference type="Gene3D" id="3.30.465.10">
    <property type="match status" value="2"/>
</dbReference>
<evidence type="ECO:0000256" key="8">
    <source>
        <dbReference type="ARBA" id="ARBA00023002"/>
    </source>
</evidence>